<evidence type="ECO:0000313" key="2">
    <source>
        <dbReference type="Proteomes" id="UP001501231"/>
    </source>
</evidence>
<evidence type="ECO:0000313" key="1">
    <source>
        <dbReference type="EMBL" id="GAA2429607.1"/>
    </source>
</evidence>
<sequence>MLMEMAGLAPHPESCRSGAPDAYWADMAMRDQAGRVWTGTKTFLPRRIDGVQIRADVATALMSPDTAFIPGIPGAWSGVVAGVPGHGYLDPNGVGRLPVHPDAVAAVTAHFRVFFPVDGGHGTVMPLVERATGLTGRSYVLAAFLAQDVQAHRHHLDVLRAAEPGWEHTGNACHLVRGAETVRLEHLWLDGRSCELPVAEFHAVLDAYEDLLPRG</sequence>
<keyword evidence="2" id="KW-1185">Reference proteome</keyword>
<gene>
    <name evidence="1" type="ORF">GCM10010191_48780</name>
</gene>
<protein>
    <submittedName>
        <fullName evidence="1">Uncharacterized protein</fullName>
    </submittedName>
</protein>
<dbReference type="EMBL" id="BAAARW010000019">
    <property type="protein sequence ID" value="GAA2429607.1"/>
    <property type="molecule type" value="Genomic_DNA"/>
</dbReference>
<comment type="caution">
    <text evidence="1">The sequence shown here is derived from an EMBL/GenBank/DDBJ whole genome shotgun (WGS) entry which is preliminary data.</text>
</comment>
<reference evidence="1 2" key="1">
    <citation type="journal article" date="2019" name="Int. J. Syst. Evol. Microbiol.">
        <title>The Global Catalogue of Microorganisms (GCM) 10K type strain sequencing project: providing services to taxonomists for standard genome sequencing and annotation.</title>
        <authorList>
            <consortium name="The Broad Institute Genomics Platform"/>
            <consortium name="The Broad Institute Genome Sequencing Center for Infectious Disease"/>
            <person name="Wu L."/>
            <person name="Ma J."/>
        </authorList>
    </citation>
    <scope>NUCLEOTIDE SEQUENCE [LARGE SCALE GENOMIC DNA]</scope>
    <source>
        <strain evidence="1 2">JCM 3325</strain>
    </source>
</reference>
<organism evidence="1 2">
    <name type="scientific">Actinomadura vinacea</name>
    <dbReference type="NCBI Taxonomy" id="115336"/>
    <lineage>
        <taxon>Bacteria</taxon>
        <taxon>Bacillati</taxon>
        <taxon>Actinomycetota</taxon>
        <taxon>Actinomycetes</taxon>
        <taxon>Streptosporangiales</taxon>
        <taxon>Thermomonosporaceae</taxon>
        <taxon>Actinomadura</taxon>
    </lineage>
</organism>
<accession>A0ABN3JJ52</accession>
<proteinExistence type="predicted"/>
<name>A0ABN3JJ52_9ACTN</name>
<dbReference type="Proteomes" id="UP001501231">
    <property type="component" value="Unassembled WGS sequence"/>
</dbReference>